<gene>
    <name evidence="10" type="ORF">NA56DRAFT_640326</name>
</gene>
<accession>A0A2J6QMP4</accession>
<organism evidence="10 11">
    <name type="scientific">Hyaloscypha hepaticicola</name>
    <dbReference type="NCBI Taxonomy" id="2082293"/>
    <lineage>
        <taxon>Eukaryota</taxon>
        <taxon>Fungi</taxon>
        <taxon>Dikarya</taxon>
        <taxon>Ascomycota</taxon>
        <taxon>Pezizomycotina</taxon>
        <taxon>Leotiomycetes</taxon>
        <taxon>Helotiales</taxon>
        <taxon>Hyaloscyphaceae</taxon>
        <taxon>Hyaloscypha</taxon>
    </lineage>
</organism>
<keyword evidence="4 9" id="KW-0808">Transferase</keyword>
<dbReference type="GO" id="GO:0042124">
    <property type="term" value="F:1,3-beta-glucanosyltransferase activity"/>
    <property type="evidence" value="ECO:0007669"/>
    <property type="project" value="TreeGrafter"/>
</dbReference>
<keyword evidence="5 9" id="KW-0732">Signal</keyword>
<dbReference type="SUPFAM" id="SSF51445">
    <property type="entry name" value="(Trans)glycosidases"/>
    <property type="match status" value="1"/>
</dbReference>
<evidence type="ECO:0000256" key="7">
    <source>
        <dbReference type="ARBA" id="ARBA00023180"/>
    </source>
</evidence>
<dbReference type="GO" id="GO:0031505">
    <property type="term" value="P:fungal-type cell wall organization"/>
    <property type="evidence" value="ECO:0007669"/>
    <property type="project" value="TreeGrafter"/>
</dbReference>
<dbReference type="GO" id="GO:0098552">
    <property type="term" value="C:side of membrane"/>
    <property type="evidence" value="ECO:0007669"/>
    <property type="project" value="UniProtKB-KW"/>
</dbReference>
<protein>
    <recommendedName>
        <fullName evidence="9">1,3-beta-glucanosyltransferase</fullName>
        <ecNumber evidence="9">2.4.1.-</ecNumber>
    </recommendedName>
</protein>
<keyword evidence="10" id="KW-0378">Hydrolase</keyword>
<reference evidence="10 11" key="1">
    <citation type="submission" date="2016-05" db="EMBL/GenBank/DDBJ databases">
        <title>A degradative enzymes factory behind the ericoid mycorrhizal symbiosis.</title>
        <authorList>
            <consortium name="DOE Joint Genome Institute"/>
            <person name="Martino E."/>
            <person name="Morin E."/>
            <person name="Grelet G."/>
            <person name="Kuo A."/>
            <person name="Kohler A."/>
            <person name="Daghino S."/>
            <person name="Barry K."/>
            <person name="Choi C."/>
            <person name="Cichocki N."/>
            <person name="Clum A."/>
            <person name="Copeland A."/>
            <person name="Hainaut M."/>
            <person name="Haridas S."/>
            <person name="Labutti K."/>
            <person name="Lindquist E."/>
            <person name="Lipzen A."/>
            <person name="Khouja H.-R."/>
            <person name="Murat C."/>
            <person name="Ohm R."/>
            <person name="Olson A."/>
            <person name="Spatafora J."/>
            <person name="Veneault-Fourrey C."/>
            <person name="Henrissat B."/>
            <person name="Grigoriev I."/>
            <person name="Martin F."/>
            <person name="Perotto S."/>
        </authorList>
    </citation>
    <scope>NUCLEOTIDE SEQUENCE [LARGE SCALE GENOMIC DNA]</scope>
    <source>
        <strain evidence="10 11">UAMH 7357</strain>
    </source>
</reference>
<dbReference type="FunFam" id="3.20.20.80:FF:000032">
    <property type="entry name" value="1,3-beta-glucanosyltransferase"/>
    <property type="match status" value="1"/>
</dbReference>
<comment type="function">
    <text evidence="9">Splits internally a 1,3-beta-glucan molecule and transfers the newly generated reducing end (the donor) to the non-reducing end of another 1,3-beta-glucan molecule (the acceptor) forming a 1,3-beta linkage, resulting in the elongation of 1,3-beta-glucan chains in the cell wall.</text>
</comment>
<sequence>MFVSKAVALLALCATTFAVQSIIIKGSDFVNSVTGNRFQLLGVAYQPGGSSGYDPSSGLDPLSDGNVCLRDAALMERLGVNAIRVYNVDPDLNHDMCASIFNAVGIYMLIDVNSPLPGQSIDRVEPWTTYTSSYLNRTFAVVEAFKSYENTLLFFAGNEVINDVPSGGVVPPYMRAVTRDLKNYIAKHSTRSIPVGYSAADVRDILVDTWNYLQCTETGDTSDPSRVDLFALNSYSWCGDSTFTTSSYNVLVSDFSNTSVPVFFSEYGCNKPAPRVFTEVPVIYGPLMTPVLSGGMVYEYSEEPDDYGLVQINSNGSAQILPDYDTLQKQFDTLNITYLQDLPAQNLSVTPPKCTSSLITTPGFDSNFTIPDVPLGAQALIDDGISPAPVGKMVPVTATKVSQVVQQSNGDVIQNLAITILADDRSNNPGSVTSSGASPSATKKNGGENLKCSLSVLLGIASFAALWTSIL</sequence>
<dbReference type="EMBL" id="KZ613465">
    <property type="protein sequence ID" value="PMD27530.1"/>
    <property type="molecule type" value="Genomic_DNA"/>
</dbReference>
<dbReference type="GO" id="GO:0016787">
    <property type="term" value="F:hydrolase activity"/>
    <property type="evidence" value="ECO:0007669"/>
    <property type="project" value="UniProtKB-KW"/>
</dbReference>
<dbReference type="Proteomes" id="UP000235672">
    <property type="component" value="Unassembled WGS sequence"/>
</dbReference>
<keyword evidence="6 9" id="KW-0472">Membrane</keyword>
<dbReference type="OrthoDB" id="421038at2759"/>
<comment type="subcellular location">
    <subcellularLocation>
        <location evidence="1 9">Cell membrane</location>
        <topology evidence="1 9">Lipid-anchor</topology>
        <topology evidence="1 9">GPI-anchor</topology>
    </subcellularLocation>
</comment>
<evidence type="ECO:0000256" key="3">
    <source>
        <dbReference type="ARBA" id="ARBA00022622"/>
    </source>
</evidence>
<feature type="signal peptide" evidence="9">
    <location>
        <begin position="1"/>
        <end position="18"/>
    </location>
</feature>
<evidence type="ECO:0000256" key="9">
    <source>
        <dbReference type="RuleBase" id="RU361209"/>
    </source>
</evidence>
<dbReference type="PANTHER" id="PTHR31468:SF4">
    <property type="entry name" value="1,3-BETA-GLUCANOSYLTRANSFERASE GAS3-RELATED"/>
    <property type="match status" value="1"/>
</dbReference>
<evidence type="ECO:0000256" key="8">
    <source>
        <dbReference type="ARBA" id="ARBA00023288"/>
    </source>
</evidence>
<dbReference type="GO" id="GO:0005886">
    <property type="term" value="C:plasma membrane"/>
    <property type="evidence" value="ECO:0007669"/>
    <property type="project" value="UniProtKB-SubCell"/>
</dbReference>
<keyword evidence="8 9" id="KW-0449">Lipoprotein</keyword>
<dbReference type="Pfam" id="PF03198">
    <property type="entry name" value="Glyco_hydro_72"/>
    <property type="match status" value="1"/>
</dbReference>
<evidence type="ECO:0000256" key="5">
    <source>
        <dbReference type="ARBA" id="ARBA00022729"/>
    </source>
</evidence>
<evidence type="ECO:0000313" key="10">
    <source>
        <dbReference type="EMBL" id="PMD27530.1"/>
    </source>
</evidence>
<feature type="chain" id="PRO_5014211546" description="1,3-beta-glucanosyltransferase" evidence="9">
    <location>
        <begin position="19"/>
        <end position="471"/>
    </location>
</feature>
<keyword evidence="7" id="KW-0325">Glycoprotein</keyword>
<dbReference type="EC" id="2.4.1.-" evidence="9"/>
<proteinExistence type="inferred from homology"/>
<keyword evidence="11" id="KW-1185">Reference proteome</keyword>
<dbReference type="InterPro" id="IPR004886">
    <property type="entry name" value="Glucanosyltransferase"/>
</dbReference>
<evidence type="ECO:0000313" key="11">
    <source>
        <dbReference type="Proteomes" id="UP000235672"/>
    </source>
</evidence>
<dbReference type="AlphaFoldDB" id="A0A2J6QMP4"/>
<evidence type="ECO:0000256" key="2">
    <source>
        <dbReference type="ARBA" id="ARBA00007528"/>
    </source>
</evidence>
<keyword evidence="3 9" id="KW-0336">GPI-anchor</keyword>
<evidence type="ECO:0000256" key="4">
    <source>
        <dbReference type="ARBA" id="ARBA00022679"/>
    </source>
</evidence>
<dbReference type="InterPro" id="IPR017853">
    <property type="entry name" value="GH"/>
</dbReference>
<dbReference type="GO" id="GO:0071970">
    <property type="term" value="P:fungal-type cell wall (1-&gt;3)-beta-D-glucan biosynthetic process"/>
    <property type="evidence" value="ECO:0007669"/>
    <property type="project" value="TreeGrafter"/>
</dbReference>
<dbReference type="Gene3D" id="3.20.20.80">
    <property type="entry name" value="Glycosidases"/>
    <property type="match status" value="1"/>
</dbReference>
<dbReference type="PANTHER" id="PTHR31468">
    <property type="entry name" value="1,3-BETA-GLUCANOSYLTRANSFERASE GAS1"/>
    <property type="match status" value="1"/>
</dbReference>
<evidence type="ECO:0000256" key="6">
    <source>
        <dbReference type="ARBA" id="ARBA00023136"/>
    </source>
</evidence>
<comment type="similarity">
    <text evidence="2 9">Belongs to the glycosyl hydrolase 72 family.</text>
</comment>
<evidence type="ECO:0000256" key="1">
    <source>
        <dbReference type="ARBA" id="ARBA00004609"/>
    </source>
</evidence>
<name>A0A2J6QMP4_9HELO</name>